<keyword evidence="2" id="KW-0004">4Fe-4S</keyword>
<keyword evidence="6" id="KW-0408">Iron</keyword>
<dbReference type="InterPro" id="IPR011886">
    <property type="entry name" value="NapH_MauN"/>
</dbReference>
<feature type="transmembrane region" description="Helical" evidence="8">
    <location>
        <begin position="125"/>
        <end position="143"/>
    </location>
</feature>
<dbReference type="PANTHER" id="PTHR30176">
    <property type="entry name" value="FERREDOXIN-TYPE PROTEIN NAPH"/>
    <property type="match status" value="1"/>
</dbReference>
<reference evidence="10 11" key="1">
    <citation type="journal article" date="2021" name="Syst. Appl. Microbiol.">
        <title>Persephonella atlantica sp. nov.: How to adapt to physico-chemical gradients in high temperature hydrothermal habitats.</title>
        <authorList>
            <person name="Francois D.X."/>
            <person name="Godfroy A."/>
            <person name="Mathien C."/>
            <person name="Aube J."/>
            <person name="Cathalot C."/>
            <person name="Lesongeur F."/>
            <person name="L'Haridon S."/>
            <person name="Philippon X."/>
            <person name="Roussel E.G."/>
        </authorList>
    </citation>
    <scope>NUCLEOTIDE SEQUENCE [LARGE SCALE GENOMIC DNA]</scope>
    <source>
        <strain evidence="10 11">MO1340</strain>
    </source>
</reference>
<evidence type="ECO:0000256" key="4">
    <source>
        <dbReference type="ARBA" id="ARBA00022737"/>
    </source>
</evidence>
<evidence type="ECO:0000313" key="11">
    <source>
        <dbReference type="Proteomes" id="UP000772812"/>
    </source>
</evidence>
<protein>
    <submittedName>
        <fullName evidence="10">Quinol dehydrogenase ferredoxin subunit NapH</fullName>
    </submittedName>
</protein>
<sequence>MLYKHRFLIGRRIVQISILLLYIAGNIYGWKILQGNLSSSKILDVIPMADPYAVLQLFVAGSLLATDVLIGALIVLLFYSLIGGRAFCSWVCPINMVTDFANWLRMKTGLHREEWQLRISRKTRYWVLGLSLVVSFIIAAPAFEFISPISMLHRGLIFGMGFGWVAVGGVFLFDLFVTKNGWCGHVCPLGGFYSLITKPSAIRVKHDADKCTLCMNCKNVCPEKQVLWMIGKESVIVSSGECINCGRCIEVCNDDALNFSFRYKPQKEEKEDA</sequence>
<keyword evidence="11" id="KW-1185">Reference proteome</keyword>
<dbReference type="InterPro" id="IPR051684">
    <property type="entry name" value="Electron_Trans/Redox"/>
</dbReference>
<evidence type="ECO:0000256" key="7">
    <source>
        <dbReference type="ARBA" id="ARBA00023014"/>
    </source>
</evidence>
<dbReference type="EMBL" id="JAACYA010000001">
    <property type="protein sequence ID" value="MBK3332019.1"/>
    <property type="molecule type" value="Genomic_DNA"/>
</dbReference>
<dbReference type="InterPro" id="IPR017900">
    <property type="entry name" value="4Fe4S_Fe_S_CS"/>
</dbReference>
<feature type="transmembrane region" description="Helical" evidence="8">
    <location>
        <begin position="155"/>
        <end position="177"/>
    </location>
</feature>
<comment type="caution">
    <text evidence="10">The sequence shown here is derived from an EMBL/GenBank/DDBJ whole genome shotgun (WGS) entry which is preliminary data.</text>
</comment>
<accession>A0ABS1GGH6</accession>
<keyword evidence="8" id="KW-0812">Transmembrane</keyword>
<keyword evidence="1" id="KW-0813">Transport</keyword>
<dbReference type="Gene3D" id="3.30.70.20">
    <property type="match status" value="1"/>
</dbReference>
<keyword evidence="4" id="KW-0677">Repeat</keyword>
<evidence type="ECO:0000256" key="8">
    <source>
        <dbReference type="SAM" id="Phobius"/>
    </source>
</evidence>
<name>A0ABS1GGH6_9AQUI</name>
<dbReference type="NCBIfam" id="NF007013">
    <property type="entry name" value="PRK09477.1"/>
    <property type="match status" value="1"/>
</dbReference>
<feature type="transmembrane region" description="Helical" evidence="8">
    <location>
        <begin position="53"/>
        <end position="79"/>
    </location>
</feature>
<keyword evidence="8" id="KW-1133">Transmembrane helix</keyword>
<keyword evidence="3" id="KW-0479">Metal-binding</keyword>
<evidence type="ECO:0000256" key="5">
    <source>
        <dbReference type="ARBA" id="ARBA00022982"/>
    </source>
</evidence>
<evidence type="ECO:0000313" key="10">
    <source>
        <dbReference type="EMBL" id="MBK3332019.1"/>
    </source>
</evidence>
<dbReference type="NCBIfam" id="TIGR02163">
    <property type="entry name" value="napH"/>
    <property type="match status" value="1"/>
</dbReference>
<keyword evidence="7" id="KW-0411">Iron-sulfur</keyword>
<dbReference type="InterPro" id="IPR017896">
    <property type="entry name" value="4Fe4S_Fe-S-bd"/>
</dbReference>
<keyword evidence="8" id="KW-0472">Membrane</keyword>
<feature type="transmembrane region" description="Helical" evidence="8">
    <location>
        <begin position="12"/>
        <end position="33"/>
    </location>
</feature>
<organism evidence="10 11">
    <name type="scientific">Persephonella atlantica</name>
    <dbReference type="NCBI Taxonomy" id="2699429"/>
    <lineage>
        <taxon>Bacteria</taxon>
        <taxon>Pseudomonadati</taxon>
        <taxon>Aquificota</taxon>
        <taxon>Aquificia</taxon>
        <taxon>Aquificales</taxon>
        <taxon>Hydrogenothermaceae</taxon>
        <taxon>Persephonella</taxon>
    </lineage>
</organism>
<dbReference type="PANTHER" id="PTHR30176:SF3">
    <property type="entry name" value="FERREDOXIN-TYPE PROTEIN NAPH"/>
    <property type="match status" value="1"/>
</dbReference>
<evidence type="ECO:0000256" key="3">
    <source>
        <dbReference type="ARBA" id="ARBA00022723"/>
    </source>
</evidence>
<dbReference type="SUPFAM" id="SSF54862">
    <property type="entry name" value="4Fe-4S ferredoxins"/>
    <property type="match status" value="1"/>
</dbReference>
<feature type="domain" description="4Fe-4S ferredoxin-type" evidence="9">
    <location>
        <begin position="202"/>
        <end position="232"/>
    </location>
</feature>
<evidence type="ECO:0000256" key="1">
    <source>
        <dbReference type="ARBA" id="ARBA00022448"/>
    </source>
</evidence>
<keyword evidence="5" id="KW-0249">Electron transport</keyword>
<dbReference type="Pfam" id="PF13237">
    <property type="entry name" value="Fer4_10"/>
    <property type="match status" value="1"/>
</dbReference>
<dbReference type="Pfam" id="PF12801">
    <property type="entry name" value="Fer4_5"/>
    <property type="match status" value="2"/>
</dbReference>
<proteinExistence type="predicted"/>
<evidence type="ECO:0000259" key="9">
    <source>
        <dbReference type="PROSITE" id="PS51379"/>
    </source>
</evidence>
<evidence type="ECO:0000256" key="2">
    <source>
        <dbReference type="ARBA" id="ARBA00022485"/>
    </source>
</evidence>
<feature type="domain" description="4Fe-4S ferredoxin-type" evidence="9">
    <location>
        <begin position="233"/>
        <end position="262"/>
    </location>
</feature>
<gene>
    <name evidence="10" type="primary">napH</name>
    <name evidence="10" type="ORF">GWK41_02925</name>
</gene>
<dbReference type="PROSITE" id="PS51379">
    <property type="entry name" value="4FE4S_FER_2"/>
    <property type="match status" value="2"/>
</dbReference>
<dbReference type="PROSITE" id="PS00198">
    <property type="entry name" value="4FE4S_FER_1"/>
    <property type="match status" value="1"/>
</dbReference>
<evidence type="ECO:0000256" key="6">
    <source>
        <dbReference type="ARBA" id="ARBA00023004"/>
    </source>
</evidence>
<dbReference type="Proteomes" id="UP000772812">
    <property type="component" value="Unassembled WGS sequence"/>
</dbReference>